<sequence length="300" mass="34530">MTIIPEYMDVSANLNMKKGQLPFFIGISKIPWSTHLHHHDFVEFSLVTKGSGTETVNGKTHHLRPGVASFLLPHHMHEIHSAPEHAVHKYCCMFDINILFGSSYDSDWCGLLYEIGSQFPSYAEFTADDTLWIEDIFAKLMTESTKPPQPGRSSMIRAMLTEALLLFIRTVSRNRQTGDFAREPEMKQPFWPILQYLHVHYTDKLSLESVAEHFSVSSPYISRIFKHYTGKSFLNYLHQLRIDSAVNLLISTSMPIIDIAVETGFESFRTFSRVFQNLKEVTPREYRNRHGISDQKEAQS</sequence>
<dbReference type="PROSITE" id="PS00041">
    <property type="entry name" value="HTH_ARAC_FAMILY_1"/>
    <property type="match status" value="1"/>
</dbReference>
<evidence type="ECO:0000256" key="3">
    <source>
        <dbReference type="ARBA" id="ARBA00023163"/>
    </source>
</evidence>
<dbReference type="Gene3D" id="1.10.10.60">
    <property type="entry name" value="Homeodomain-like"/>
    <property type="match status" value="2"/>
</dbReference>
<keyword evidence="6" id="KW-1185">Reference proteome</keyword>
<dbReference type="Pfam" id="PF02311">
    <property type="entry name" value="AraC_binding"/>
    <property type="match status" value="1"/>
</dbReference>
<accession>A0ABS4ILI1</accession>
<dbReference type="InterPro" id="IPR014710">
    <property type="entry name" value="RmlC-like_jellyroll"/>
</dbReference>
<keyword evidence="2" id="KW-0238">DNA-binding</keyword>
<name>A0ABS4ILI1_9BACL</name>
<gene>
    <name evidence="5" type="ORF">J2Z66_000022</name>
</gene>
<dbReference type="RefSeq" id="WP_209968296.1">
    <property type="nucleotide sequence ID" value="NZ_JAGGLB010000001.1"/>
</dbReference>
<dbReference type="InterPro" id="IPR018062">
    <property type="entry name" value="HTH_AraC-typ_CS"/>
</dbReference>
<dbReference type="InterPro" id="IPR003313">
    <property type="entry name" value="AraC-bd"/>
</dbReference>
<evidence type="ECO:0000256" key="1">
    <source>
        <dbReference type="ARBA" id="ARBA00023015"/>
    </source>
</evidence>
<dbReference type="Proteomes" id="UP001519287">
    <property type="component" value="Unassembled WGS sequence"/>
</dbReference>
<evidence type="ECO:0000313" key="6">
    <source>
        <dbReference type="Proteomes" id="UP001519287"/>
    </source>
</evidence>
<evidence type="ECO:0000313" key="5">
    <source>
        <dbReference type="EMBL" id="MBP1988427.1"/>
    </source>
</evidence>
<dbReference type="PROSITE" id="PS01124">
    <property type="entry name" value="HTH_ARAC_FAMILY_2"/>
    <property type="match status" value="1"/>
</dbReference>
<dbReference type="PANTHER" id="PTHR43280">
    <property type="entry name" value="ARAC-FAMILY TRANSCRIPTIONAL REGULATOR"/>
    <property type="match status" value="1"/>
</dbReference>
<dbReference type="EMBL" id="JAGGLB010000001">
    <property type="protein sequence ID" value="MBP1988427.1"/>
    <property type="molecule type" value="Genomic_DNA"/>
</dbReference>
<dbReference type="InterPro" id="IPR009057">
    <property type="entry name" value="Homeodomain-like_sf"/>
</dbReference>
<dbReference type="Gene3D" id="2.60.120.10">
    <property type="entry name" value="Jelly Rolls"/>
    <property type="match status" value="1"/>
</dbReference>
<protein>
    <submittedName>
        <fullName evidence="5">AraC-like DNA-binding protein</fullName>
    </submittedName>
</protein>
<dbReference type="SUPFAM" id="SSF51215">
    <property type="entry name" value="Regulatory protein AraC"/>
    <property type="match status" value="1"/>
</dbReference>
<keyword evidence="3" id="KW-0804">Transcription</keyword>
<dbReference type="SMART" id="SM00342">
    <property type="entry name" value="HTH_ARAC"/>
    <property type="match status" value="1"/>
</dbReference>
<dbReference type="SUPFAM" id="SSF46689">
    <property type="entry name" value="Homeodomain-like"/>
    <property type="match status" value="2"/>
</dbReference>
<evidence type="ECO:0000256" key="2">
    <source>
        <dbReference type="ARBA" id="ARBA00023125"/>
    </source>
</evidence>
<reference evidence="5 6" key="1">
    <citation type="submission" date="2021-03" db="EMBL/GenBank/DDBJ databases">
        <title>Genomic Encyclopedia of Type Strains, Phase IV (KMG-IV): sequencing the most valuable type-strain genomes for metagenomic binning, comparative biology and taxonomic classification.</title>
        <authorList>
            <person name="Goeker M."/>
        </authorList>
    </citation>
    <scope>NUCLEOTIDE SEQUENCE [LARGE SCALE GENOMIC DNA]</scope>
    <source>
        <strain evidence="5 6">DSM 26048</strain>
    </source>
</reference>
<feature type="domain" description="HTH araC/xylS-type" evidence="4">
    <location>
        <begin position="191"/>
        <end position="289"/>
    </location>
</feature>
<keyword evidence="1" id="KW-0805">Transcription regulation</keyword>
<dbReference type="InterPro" id="IPR018060">
    <property type="entry name" value="HTH_AraC"/>
</dbReference>
<dbReference type="PANTHER" id="PTHR43280:SF34">
    <property type="entry name" value="ARAC-FAMILY TRANSCRIPTIONAL REGULATOR"/>
    <property type="match status" value="1"/>
</dbReference>
<dbReference type="InterPro" id="IPR037923">
    <property type="entry name" value="HTH-like"/>
</dbReference>
<dbReference type="Pfam" id="PF12833">
    <property type="entry name" value="HTH_18"/>
    <property type="match status" value="1"/>
</dbReference>
<comment type="caution">
    <text evidence="5">The sequence shown here is derived from an EMBL/GenBank/DDBJ whole genome shotgun (WGS) entry which is preliminary data.</text>
</comment>
<organism evidence="5 6">
    <name type="scientific">Paenibacillus eucommiae</name>
    <dbReference type="NCBI Taxonomy" id="1355755"/>
    <lineage>
        <taxon>Bacteria</taxon>
        <taxon>Bacillati</taxon>
        <taxon>Bacillota</taxon>
        <taxon>Bacilli</taxon>
        <taxon>Bacillales</taxon>
        <taxon>Paenibacillaceae</taxon>
        <taxon>Paenibacillus</taxon>
    </lineage>
</organism>
<proteinExistence type="predicted"/>
<evidence type="ECO:0000259" key="4">
    <source>
        <dbReference type="PROSITE" id="PS01124"/>
    </source>
</evidence>